<reference evidence="1" key="1">
    <citation type="submission" date="2018-09" db="EMBL/GenBank/DDBJ databases">
        <title>Murine metabolic-syndrome-specific gut microbial biobank.</title>
        <authorList>
            <person name="Liu C."/>
        </authorList>
    </citation>
    <scope>NUCLEOTIDE SEQUENCE</scope>
    <source>
        <strain evidence="1">D42-62</strain>
    </source>
</reference>
<dbReference type="OrthoDB" id="78172at2"/>
<gene>
    <name evidence="1" type="ORF">D5281_11685</name>
</gene>
<dbReference type="SUPFAM" id="SSF52467">
    <property type="entry name" value="DHS-like NAD/FAD-binding domain"/>
    <property type="match status" value="1"/>
</dbReference>
<dbReference type="Pfam" id="PF13289">
    <property type="entry name" value="SIR2_2"/>
    <property type="match status" value="1"/>
</dbReference>
<accession>A0A9X5BGH4</accession>
<sequence>MAKSILDRIIEKRKMPVLFIGSGISKRYLYGFPDWQGLLRDSFKAVNPDPYYYSRYVDQCTREGCSTFETNTKLATIIENDFNAAFYSRKINIKIGNSKNPKWVNQGVSPYKMFLVSYFKKLRINSDASLVKEIESFRLLKNKISAVITTNYDTFIESEVFKNDYQVFCHQNELFSADSYNIAEIYKIHGSILDAKSLVITEKDYTDFNSSRKLIIAKMLTLFAESPIIFMGYSFTDENIQRIIEDFLGCLTPKELSNISNHFIFVSYKKGEMRLRETKRTLFTANGVEIPITEIITDNYLTIYEKLNHIIPGISASKIRETRKIVKKIVDQSITSDTAESIIVGIDDLDNIDISSKPLAIAIGYRDTILNKVGYGILADEMIFEDILMDNKHFDATEMCLERFKSIPSTRLLPVFKYLKTAENVDSNTKLLTYASLHDTKDKILPGNIKKQLNALPQITIYDELLKEMNQVADINKKAGLLLKNIDSFTILQIRDICCDLFILDRESCMKSTHFKRCVMYIDLKENYA</sequence>
<proteinExistence type="predicted"/>
<keyword evidence="2" id="KW-1185">Reference proteome</keyword>
<dbReference type="Proteomes" id="UP001154420">
    <property type="component" value="Unassembled WGS sequence"/>
</dbReference>
<dbReference type="EMBL" id="QZDT01000017">
    <property type="protein sequence ID" value="NBJ93238.1"/>
    <property type="molecule type" value="Genomic_DNA"/>
</dbReference>
<dbReference type="InterPro" id="IPR011202">
    <property type="entry name" value="UCP014677"/>
</dbReference>
<dbReference type="PIRSF" id="PIRSF014677">
    <property type="entry name" value="UCP014677"/>
    <property type="match status" value="1"/>
</dbReference>
<protein>
    <recommendedName>
        <fullName evidence="3">SIR2-like domain-containing protein</fullName>
    </recommendedName>
</protein>
<evidence type="ECO:0000313" key="1">
    <source>
        <dbReference type="EMBL" id="NBJ93238.1"/>
    </source>
</evidence>
<dbReference type="RefSeq" id="WP_160560366.1">
    <property type="nucleotide sequence ID" value="NZ_QZDT01000017.1"/>
</dbReference>
<name>A0A9X5BGH4_9FIRM</name>
<comment type="caution">
    <text evidence="1">The sequence shown here is derived from an EMBL/GenBank/DDBJ whole genome shotgun (WGS) entry which is preliminary data.</text>
</comment>
<organism evidence="1 2">
    <name type="scientific">Parablautia muri</name>
    <dbReference type="NCBI Taxonomy" id="2320879"/>
    <lineage>
        <taxon>Bacteria</taxon>
        <taxon>Bacillati</taxon>
        <taxon>Bacillota</taxon>
        <taxon>Clostridia</taxon>
        <taxon>Lachnospirales</taxon>
        <taxon>Lachnospiraceae</taxon>
        <taxon>Parablautia</taxon>
    </lineage>
</organism>
<dbReference type="AlphaFoldDB" id="A0A9X5BGH4"/>
<dbReference type="InterPro" id="IPR029035">
    <property type="entry name" value="DHS-like_NAD/FAD-binding_dom"/>
</dbReference>
<evidence type="ECO:0000313" key="2">
    <source>
        <dbReference type="Proteomes" id="UP001154420"/>
    </source>
</evidence>
<evidence type="ECO:0008006" key="3">
    <source>
        <dbReference type="Google" id="ProtNLM"/>
    </source>
</evidence>